<sequence length="544" mass="60576">MDTNPGSEIRDEAGGMTPTDEDPETAVPGAPVLEPGTLEDDRPGPFSPRIAPATQPYPPSFPYQPSQPFPPARPFPYLPYSSVPRESVREATTYSVPGHPRSGTVEAGAVAAFAEAVRSTWDEILTANSCLRRQHRNAIRNVLRYFMASAGINVAGNAAGYPVQLLNYRVAAETRGFIEMMEFNRGELRSLWEQLPDTASVSTVGRYMLYLVMYLITTGGENVDMDTATVSSYATKVASIFCHKYLNRVSEIHSRYNCGYMFIGLPAYLMQGTGRPAELLTWGGAMLIGKHMKVHHSYLTFLSRNESSSSPIELTLEFLWEKWSFKTSVPEFVLKGLCLRADDRMIKKGASEVRVYLERVNADSYVYYVLRDTDVMHRGVPVAGIDYTADVSAVMVGEKNEHDDPYSFLSRLITPSECGKALFEDDPDAGNDYGAKFKEVEVMESKNEVYMPLEDESPAHKKIRGDLADLSNTSRMIKELETKIKKLIADHMRIGKCCSEVSDNLGRLEKHADTLRNTMLALVRKIDVQTIGTSVPGPKHSFML</sequence>
<keyword evidence="5" id="KW-1185">Reference proteome</keyword>
<dbReference type="GO" id="GO:0019031">
    <property type="term" value="C:viral envelope"/>
    <property type="evidence" value="ECO:0007669"/>
    <property type="project" value="InterPro"/>
</dbReference>
<proteinExistence type="predicted"/>
<accession>A0A2C9DST2</accession>
<feature type="compositionally biased region" description="Pro residues" evidence="3">
    <location>
        <begin position="55"/>
        <end position="68"/>
    </location>
</feature>
<name>A0A2C9DST2_9POXV</name>
<evidence type="ECO:0000313" key="5">
    <source>
        <dbReference type="Proteomes" id="UP000318778"/>
    </source>
</evidence>
<organism evidence="4">
    <name type="scientific">Western grey kangaroopox virus</name>
    <dbReference type="NCBI Taxonomy" id="1566307"/>
    <lineage>
        <taxon>Viruses</taxon>
        <taxon>Varidnaviria</taxon>
        <taxon>Bamfordvirae</taxon>
        <taxon>Nucleocytoviricota</taxon>
        <taxon>Pokkesviricetes</taxon>
        <taxon>Chitovirales</taxon>
        <taxon>Poxviridae</taxon>
        <taxon>Chordopoxvirinae</taxon>
        <taxon>Macropopoxvirus</taxon>
        <taxon>Macropopoxvirus mfuliginosuspox</taxon>
        <taxon>Western kangaroopox virus</taxon>
    </lineage>
</organism>
<dbReference type="InterPro" id="IPR009285">
    <property type="entry name" value="Poxvirus_A26L"/>
</dbReference>
<dbReference type="Pfam" id="PF02346">
    <property type="entry name" value="Vac_Fusion"/>
    <property type="match status" value="1"/>
</dbReference>
<dbReference type="PRINTS" id="PR01847">
    <property type="entry name" value="VIRALFUSION"/>
</dbReference>
<dbReference type="Proteomes" id="UP000318778">
    <property type="component" value="Segment"/>
</dbReference>
<evidence type="ECO:0000313" key="4">
    <source>
        <dbReference type="EMBL" id="ATI21065.1"/>
    </source>
</evidence>
<protein>
    <submittedName>
        <fullName evidence="4">P4c</fullName>
    </submittedName>
</protein>
<evidence type="ECO:0000256" key="3">
    <source>
        <dbReference type="SAM" id="MobiDB-lite"/>
    </source>
</evidence>
<dbReference type="Pfam" id="PF06086">
    <property type="entry name" value="Pox_A30L_A26L"/>
    <property type="match status" value="1"/>
</dbReference>
<dbReference type="EMBL" id="MF467280">
    <property type="protein sequence ID" value="ATI21065.1"/>
    <property type="molecule type" value="Genomic_DNA"/>
</dbReference>
<reference evidence="4" key="1">
    <citation type="journal article" date="2017" name="Virus Res.">
        <title>Complete genomic characterisation of two novel poxviruses (WKPV and EKPV) from western and eastern grey kangaroos.</title>
        <authorList>
            <person name="Bennett M."/>
            <person name="Tu S.L."/>
            <person name="Upton C."/>
            <person name="McArtor C."/>
            <person name="Gillett A."/>
            <person name="Laird T."/>
            <person name="O'Dea M."/>
        </authorList>
    </citation>
    <scope>NUCLEOTIDE SEQUENCE [LARGE SCALE GENOMIC DNA]</scope>
    <source>
        <strain evidence="4">Western Australia</strain>
    </source>
</reference>
<keyword evidence="2" id="KW-0946">Virion</keyword>
<dbReference type="GO" id="GO:0019064">
    <property type="term" value="P:fusion of virus membrane with host plasma membrane"/>
    <property type="evidence" value="ECO:0007669"/>
    <property type="project" value="InterPro"/>
</dbReference>
<comment type="subcellular location">
    <subcellularLocation>
        <location evidence="1">Virion</location>
    </subcellularLocation>
</comment>
<feature type="region of interest" description="Disordered" evidence="3">
    <location>
        <begin position="1"/>
        <end position="68"/>
    </location>
</feature>
<evidence type="ECO:0000256" key="1">
    <source>
        <dbReference type="ARBA" id="ARBA00004328"/>
    </source>
</evidence>
<evidence type="ECO:0000256" key="2">
    <source>
        <dbReference type="ARBA" id="ARBA00022844"/>
    </source>
</evidence>
<dbReference type="InterPro" id="IPR003436">
    <property type="entry name" value="Chordopox_Fusion/A27"/>
</dbReference>